<dbReference type="PANTHER" id="PTHR41259">
    <property type="entry name" value="DOUBLE-STRAND BREAK REPAIR RAD50 ATPASE, PUTATIVE-RELATED"/>
    <property type="match status" value="1"/>
</dbReference>
<comment type="caution">
    <text evidence="4">The sequence shown here is derived from an EMBL/GenBank/DDBJ whole genome shotgun (WGS) entry which is preliminary data.</text>
</comment>
<gene>
    <name evidence="4" type="ORF">XJ44_03105</name>
</gene>
<sequence>MLIKSLKINGFGKIKSKELKFKPGLNVIFGPNASGKTTIAYFILNALSKPGDEIKKYEPWNHYEFGGEITTDEGTFKVDFLNGEFNTLVDRELFETVGFIKENEKLDLLREKDSFVIGYMKKKMQKNEWGIRLTEAIAASNNYFEKVQYCIEELNKKISELDAQILDIKKEIEKYNKDILYKKELKKEKEKIENELIIKQSRLEEEKGKYIKELNDKIRSLSLKKEELNMSLQEFSRISKIDREKIVQVREFMNTLEVLNKNIDGISKQYNELLNNLKNIETLLEEKMKNLNIKDEKELETVNLKIKNLILLKKMYDEKKNKLEDILEENSLWKLFTEKENLIDELEEEEAKHKENQNKIQKKIDDLKENLNKISSSIKIHKDFSFVFFFAALISLIFGFVMKNISLWLFSGTIITGIAGFIETVLWRKKEGTAEIIRNEIDELMKKKIIRPRYLSLLREYNLKSLKELRQRYYEFIEWKARKKDYQSASEEFKKLESEILKELKDFNLGSAAQIIDSGISYLERLVNEVQRLILTKSSLEKQLYEVKSEMENQLKKKDETTLTLNKLMEELKLSLDEIKNFDNLYGKYLTITENITKVESDIEKYQSMLDNEILPEEIRNLEFEIKELQRKNKEIEGELSKELKQIPSFETLLEKIQEKEKIIGKIESLKVYLSNISKAKEILRKRLEEYVETYGKKFKEEFTKILLSIVNETMPIIVEDNLSVRLNINGEKLNPEEFLSAATFDQMLFAYKVALFKTMAEHNLPLIIDNAFIRYDNERLKRVIDILNHESKRRQIILLTSDIRLANTFKDIVKLEG</sequence>
<dbReference type="Pfam" id="PF13476">
    <property type="entry name" value="AAA_23"/>
    <property type="match status" value="1"/>
</dbReference>
<keyword evidence="5" id="KW-1185">Reference proteome</keyword>
<feature type="coiled-coil region" evidence="1">
    <location>
        <begin position="612"/>
        <end position="646"/>
    </location>
</feature>
<dbReference type="SUPFAM" id="SSF52540">
    <property type="entry name" value="P-loop containing nucleoside triphosphate hydrolases"/>
    <property type="match status" value="1"/>
</dbReference>
<evidence type="ECO:0000313" key="5">
    <source>
        <dbReference type="Proteomes" id="UP000242616"/>
    </source>
</evidence>
<reference evidence="4 5" key="1">
    <citation type="submission" date="2015-06" db="EMBL/GenBank/DDBJ databases">
        <title>Genome sequencing of Thermotogales isolates from hydrothermal vents.</title>
        <authorList>
            <person name="Haverkamp T.H."/>
            <person name="Kublanov I.V."/>
            <person name="Nesbo C.L."/>
        </authorList>
    </citation>
    <scope>NUCLEOTIDE SEQUENCE [LARGE SCALE GENOMIC DNA]</scope>
    <source>
        <strain evidence="5">ik275mar</strain>
    </source>
</reference>
<dbReference type="InterPro" id="IPR027417">
    <property type="entry name" value="P-loop_NTPase"/>
</dbReference>
<name>A0ABX3II62_9BACT</name>
<evidence type="ECO:0000313" key="4">
    <source>
        <dbReference type="EMBL" id="ONN27526.1"/>
    </source>
</evidence>
<feature type="domain" description="Rad50/SbcC-type AAA" evidence="3">
    <location>
        <begin position="5"/>
        <end position="218"/>
    </location>
</feature>
<feature type="coiled-coil region" evidence="1">
    <location>
        <begin position="486"/>
        <end position="585"/>
    </location>
</feature>
<keyword evidence="2" id="KW-0812">Transmembrane</keyword>
<organism evidence="4 5">
    <name type="scientific">Thermosipho affectus</name>
    <dbReference type="NCBI Taxonomy" id="660294"/>
    <lineage>
        <taxon>Bacteria</taxon>
        <taxon>Thermotogati</taxon>
        <taxon>Thermotogota</taxon>
        <taxon>Thermotogae</taxon>
        <taxon>Thermotogales</taxon>
        <taxon>Fervidobacteriaceae</taxon>
        <taxon>Thermosipho</taxon>
    </lineage>
</organism>
<proteinExistence type="predicted"/>
<keyword evidence="2" id="KW-1133">Transmembrane helix</keyword>
<evidence type="ECO:0000259" key="3">
    <source>
        <dbReference type="Pfam" id="PF13476"/>
    </source>
</evidence>
<evidence type="ECO:0000256" key="1">
    <source>
        <dbReference type="SAM" id="Coils"/>
    </source>
</evidence>
<evidence type="ECO:0000256" key="2">
    <source>
        <dbReference type="SAM" id="Phobius"/>
    </source>
</evidence>
<dbReference type="EMBL" id="LBFC01000010">
    <property type="protein sequence ID" value="ONN27526.1"/>
    <property type="molecule type" value="Genomic_DNA"/>
</dbReference>
<feature type="transmembrane region" description="Helical" evidence="2">
    <location>
        <begin position="408"/>
        <end position="427"/>
    </location>
</feature>
<dbReference type="PANTHER" id="PTHR41259:SF1">
    <property type="entry name" value="DOUBLE-STRAND BREAK REPAIR RAD50 ATPASE, PUTATIVE-RELATED"/>
    <property type="match status" value="1"/>
</dbReference>
<keyword evidence="2" id="KW-0472">Membrane</keyword>
<feature type="coiled-coil region" evidence="1">
    <location>
        <begin position="256"/>
        <end position="377"/>
    </location>
</feature>
<dbReference type="RefSeq" id="WP_077198026.1">
    <property type="nucleotide sequence ID" value="NZ_LBFC01000010.1"/>
</dbReference>
<feature type="transmembrane region" description="Helical" evidence="2">
    <location>
        <begin position="384"/>
        <end position="402"/>
    </location>
</feature>
<dbReference type="Proteomes" id="UP000242616">
    <property type="component" value="Unassembled WGS sequence"/>
</dbReference>
<accession>A0ABX3II62</accession>
<feature type="coiled-coil region" evidence="1">
    <location>
        <begin position="151"/>
        <end position="231"/>
    </location>
</feature>
<dbReference type="InterPro" id="IPR038729">
    <property type="entry name" value="Rad50/SbcC_AAA"/>
</dbReference>
<keyword evidence="1" id="KW-0175">Coiled coil</keyword>
<dbReference type="Gene3D" id="3.40.50.300">
    <property type="entry name" value="P-loop containing nucleotide triphosphate hydrolases"/>
    <property type="match status" value="2"/>
</dbReference>
<protein>
    <recommendedName>
        <fullName evidence="3">Rad50/SbcC-type AAA domain-containing protein</fullName>
    </recommendedName>
</protein>